<feature type="chain" id="PRO_5046779966" description="Chitin-binding type-3 domain-containing protein" evidence="2">
    <location>
        <begin position="25"/>
        <end position="346"/>
    </location>
</feature>
<dbReference type="EMBL" id="JAIMJA010000014">
    <property type="protein sequence ID" value="MCE2595884.1"/>
    <property type="molecule type" value="Genomic_DNA"/>
</dbReference>
<sequence>MKLKSLSQLIVAALATTSAVQLYAQQAPYQYSAYKTAQAPVLDGKLDDSVWQSIAASELFVNHNDNSVAEQQTWAKLAYDDQYLYVAFNSQDRDIAATLGQQDDPTYEYDDTVEIFLDPTGQGKNYYEIGISALTYYDSVINSPEPWQDDVPWDIEGLEYGIQVNGTINDNTDVDQGMTVELKIPLASLNYSGQDEGSNPSQWRFNFHRADYSTNSPQWEANAWLAWSPMGSFGFHQPTKFAYLNFKQDVLWQAGTAYTQNDQVSYLGSLYQALYYSSQAPGKSRQDGWRINSAEPQAWQANLVYLTGDVVSYKDQLWQAQWWSQSQQPQQAQDWLAVPAQAVPVE</sequence>
<dbReference type="RefSeq" id="WP_233053550.1">
    <property type="nucleotide sequence ID" value="NZ_JAIMJA010000014.1"/>
</dbReference>
<dbReference type="Gene3D" id="2.10.10.20">
    <property type="entry name" value="Carbohydrate-binding module superfamily 5/12"/>
    <property type="match status" value="2"/>
</dbReference>
<keyword evidence="2" id="KW-0732">Signal</keyword>
<evidence type="ECO:0000256" key="2">
    <source>
        <dbReference type="SAM" id="SignalP"/>
    </source>
</evidence>
<dbReference type="Gene3D" id="2.60.40.1190">
    <property type="match status" value="1"/>
</dbReference>
<feature type="domain" description="Chitin-binding type-3" evidence="3">
    <location>
        <begin position="249"/>
        <end position="292"/>
    </location>
</feature>
<dbReference type="PANTHER" id="PTHR35532">
    <property type="entry name" value="SIMILAR TO POLYHYDROXYALKANOATE DEPOLYMERASE"/>
    <property type="match status" value="1"/>
</dbReference>
<feature type="signal peptide" evidence="2">
    <location>
        <begin position="1"/>
        <end position="24"/>
    </location>
</feature>
<dbReference type="SMART" id="SM00495">
    <property type="entry name" value="ChtBD3"/>
    <property type="match status" value="2"/>
</dbReference>
<dbReference type="CDD" id="cd09620">
    <property type="entry name" value="CBM9_like_3"/>
    <property type="match status" value="1"/>
</dbReference>
<dbReference type="Pfam" id="PF06452">
    <property type="entry name" value="CBM9_1"/>
    <property type="match status" value="1"/>
</dbReference>
<name>A0ABS8WA41_9GAMM</name>
<evidence type="ECO:0000259" key="3">
    <source>
        <dbReference type="SMART" id="SM00495"/>
    </source>
</evidence>
<dbReference type="Proteomes" id="UP001201273">
    <property type="component" value="Unassembled WGS sequence"/>
</dbReference>
<organism evidence="4 5">
    <name type="scientific">Motilimonas cestriensis</name>
    <dbReference type="NCBI Taxonomy" id="2742685"/>
    <lineage>
        <taxon>Bacteria</taxon>
        <taxon>Pseudomonadati</taxon>
        <taxon>Pseudomonadota</taxon>
        <taxon>Gammaproteobacteria</taxon>
        <taxon>Alteromonadales</taxon>
        <taxon>Alteromonadales genera incertae sedis</taxon>
        <taxon>Motilimonas</taxon>
    </lineage>
</organism>
<reference evidence="4 5" key="1">
    <citation type="journal article" date="2022" name="Environ. Microbiol. Rep.">
        <title>Eco-phylogenetic analyses reveal divergent evolution of vitamin B12 metabolism in the marine bacterial family 'Psychromonadaceae'.</title>
        <authorList>
            <person name="Jin X."/>
            <person name="Yang Y."/>
            <person name="Cao H."/>
            <person name="Gao B."/>
            <person name="Zhao Z."/>
        </authorList>
    </citation>
    <scope>NUCLEOTIDE SEQUENCE [LARGE SCALE GENOMIC DNA]</scope>
    <source>
        <strain evidence="4 5">MKS20</strain>
    </source>
</reference>
<accession>A0ABS8WA41</accession>
<feature type="domain" description="Chitin-binding type-3" evidence="3">
    <location>
        <begin position="296"/>
        <end position="338"/>
    </location>
</feature>
<protein>
    <recommendedName>
        <fullName evidence="3">Chitin-binding type-3 domain-containing protein</fullName>
    </recommendedName>
</protein>
<gene>
    <name evidence="4" type="ORF">K6Y31_13810</name>
</gene>
<dbReference type="PANTHER" id="PTHR35532:SF5">
    <property type="entry name" value="CARBOHYDRATE-BINDING DOMAIN-CONTAINING PROTEIN"/>
    <property type="match status" value="1"/>
</dbReference>
<dbReference type="Pfam" id="PF02839">
    <property type="entry name" value="CBM_5_12"/>
    <property type="match status" value="1"/>
</dbReference>
<keyword evidence="5" id="KW-1185">Reference proteome</keyword>
<comment type="caution">
    <text evidence="4">The sequence shown here is derived from an EMBL/GenBank/DDBJ whole genome shotgun (WGS) entry which is preliminary data.</text>
</comment>
<dbReference type="SUPFAM" id="SSF49344">
    <property type="entry name" value="CBD9-like"/>
    <property type="match status" value="1"/>
</dbReference>
<keyword evidence="1" id="KW-0378">Hydrolase</keyword>
<proteinExistence type="predicted"/>
<dbReference type="InterPro" id="IPR036573">
    <property type="entry name" value="CBM_sf_5/12"/>
</dbReference>
<dbReference type="InterPro" id="IPR010502">
    <property type="entry name" value="Carb-bd_dom_fam9"/>
</dbReference>
<evidence type="ECO:0000313" key="4">
    <source>
        <dbReference type="EMBL" id="MCE2595884.1"/>
    </source>
</evidence>
<evidence type="ECO:0000313" key="5">
    <source>
        <dbReference type="Proteomes" id="UP001201273"/>
    </source>
</evidence>
<dbReference type="InterPro" id="IPR003610">
    <property type="entry name" value="CBM5/12"/>
</dbReference>
<evidence type="ECO:0000256" key="1">
    <source>
        <dbReference type="ARBA" id="ARBA00022801"/>
    </source>
</evidence>
<dbReference type="SUPFAM" id="SSF51055">
    <property type="entry name" value="Carbohydrate binding domain"/>
    <property type="match status" value="2"/>
</dbReference>